<dbReference type="CDD" id="cd06225">
    <property type="entry name" value="HAMP"/>
    <property type="match status" value="1"/>
</dbReference>
<feature type="domain" description="HAMP" evidence="17">
    <location>
        <begin position="210"/>
        <end position="262"/>
    </location>
</feature>
<dbReference type="CDD" id="cd00075">
    <property type="entry name" value="HATPase"/>
    <property type="match status" value="1"/>
</dbReference>
<accession>A0A3M4WGP8</accession>
<sequence length="471" mass="52470">MGRRLYVGGHCDPARRMKLLRRLWPRRMAHQLGILLLLALLASNAIAMLYLQRTGALIHPLSRTLAIERLITAYHVAQGLSAEDASRLLDSMQTPDSHFWVDSNAIADNGGMRPEEQRLVSDLRKRLTLPANPLIGMQLERISGGPAREHVFVAAGWAPLRLRTSIGLPDGKQLNAIQHPAGGYEWGRMLAYTLPVTTIPVLLIVIFFMRRVVQPVKTLAQATERVSRGEWISPLPLSGPQEARDLTRAFNVMQERIARHVEGRTRMLAAISHDLNTPITELRLQMELLEDSPERDDMLDSLDELRAMVRETLNFVRGDAVQEATVRISLSALLDDLARRYQSMGQPIVWQREQEVHCHCRPLALKRALTNLIDNALRHAGDATVSLAVEGSEIRLEILDHGPGIEQAWLTQVFEPFVQLSHNGADNTQGGLGLGLAIARSCIQAHGGELTLENRPPAGLCAVVRLPFIRE</sequence>
<dbReference type="GO" id="GO:0000155">
    <property type="term" value="F:phosphorelay sensor kinase activity"/>
    <property type="evidence" value="ECO:0007669"/>
    <property type="project" value="InterPro"/>
</dbReference>
<comment type="subcellular location">
    <subcellularLocation>
        <location evidence="2">Cell inner membrane</location>
        <topology evidence="2">Multi-pass membrane protein</topology>
    </subcellularLocation>
</comment>
<dbReference type="InterPro" id="IPR050980">
    <property type="entry name" value="2C_sensor_his_kinase"/>
</dbReference>
<dbReference type="SMART" id="SM00388">
    <property type="entry name" value="HisKA"/>
    <property type="match status" value="1"/>
</dbReference>
<dbReference type="SMART" id="SM00304">
    <property type="entry name" value="HAMP"/>
    <property type="match status" value="1"/>
</dbReference>
<comment type="catalytic activity">
    <reaction evidence="1">
        <text>ATP + protein L-histidine = ADP + protein N-phospho-L-histidine.</text>
        <dbReference type="EC" id="2.7.13.3"/>
    </reaction>
</comment>
<feature type="transmembrane region" description="Helical" evidence="15">
    <location>
        <begin position="189"/>
        <end position="209"/>
    </location>
</feature>
<dbReference type="SMART" id="SM00387">
    <property type="entry name" value="HATPase_c"/>
    <property type="match status" value="1"/>
</dbReference>
<dbReference type="Gene3D" id="3.30.565.10">
    <property type="entry name" value="Histidine kinase-like ATPase, C-terminal domain"/>
    <property type="match status" value="1"/>
</dbReference>
<evidence type="ECO:0000256" key="4">
    <source>
        <dbReference type="ARBA" id="ARBA00022475"/>
    </source>
</evidence>
<dbReference type="GO" id="GO:0005524">
    <property type="term" value="F:ATP binding"/>
    <property type="evidence" value="ECO:0007669"/>
    <property type="project" value="UniProtKB-KW"/>
</dbReference>
<keyword evidence="6" id="KW-0597">Phosphoprotein</keyword>
<organism evidence="18 19">
    <name type="scientific">Pseudomonas cichorii</name>
    <dbReference type="NCBI Taxonomy" id="36746"/>
    <lineage>
        <taxon>Bacteria</taxon>
        <taxon>Pseudomonadati</taxon>
        <taxon>Pseudomonadota</taxon>
        <taxon>Gammaproteobacteria</taxon>
        <taxon>Pseudomonadales</taxon>
        <taxon>Pseudomonadaceae</taxon>
        <taxon>Pseudomonas</taxon>
    </lineage>
</organism>
<dbReference type="CDD" id="cd00082">
    <property type="entry name" value="HisKA"/>
    <property type="match status" value="1"/>
</dbReference>
<dbReference type="Gene3D" id="1.10.287.130">
    <property type="match status" value="1"/>
</dbReference>
<keyword evidence="11" id="KW-0067">ATP-binding</keyword>
<evidence type="ECO:0000256" key="3">
    <source>
        <dbReference type="ARBA" id="ARBA00012438"/>
    </source>
</evidence>
<evidence type="ECO:0000256" key="1">
    <source>
        <dbReference type="ARBA" id="ARBA00000085"/>
    </source>
</evidence>
<dbReference type="EMBL" id="RBRY01000008">
    <property type="protein sequence ID" value="RMR63268.1"/>
    <property type="molecule type" value="Genomic_DNA"/>
</dbReference>
<gene>
    <name evidence="18" type="ORF">ALP84_05177</name>
</gene>
<evidence type="ECO:0000256" key="2">
    <source>
        <dbReference type="ARBA" id="ARBA00004429"/>
    </source>
</evidence>
<dbReference type="EC" id="2.7.13.3" evidence="3"/>
<dbReference type="SUPFAM" id="SSF158472">
    <property type="entry name" value="HAMP domain-like"/>
    <property type="match status" value="1"/>
</dbReference>
<dbReference type="PANTHER" id="PTHR44936">
    <property type="entry name" value="SENSOR PROTEIN CREC"/>
    <property type="match status" value="1"/>
</dbReference>
<dbReference type="PROSITE" id="PS50885">
    <property type="entry name" value="HAMP"/>
    <property type="match status" value="1"/>
</dbReference>
<keyword evidence="12 15" id="KW-1133">Transmembrane helix</keyword>
<evidence type="ECO:0000256" key="15">
    <source>
        <dbReference type="SAM" id="Phobius"/>
    </source>
</evidence>
<evidence type="ECO:0000256" key="6">
    <source>
        <dbReference type="ARBA" id="ARBA00022553"/>
    </source>
</evidence>
<dbReference type="InterPro" id="IPR005467">
    <property type="entry name" value="His_kinase_dom"/>
</dbReference>
<evidence type="ECO:0000256" key="13">
    <source>
        <dbReference type="ARBA" id="ARBA00023012"/>
    </source>
</evidence>
<evidence type="ECO:0000259" key="16">
    <source>
        <dbReference type="PROSITE" id="PS50109"/>
    </source>
</evidence>
<dbReference type="AlphaFoldDB" id="A0A3M4WGP8"/>
<dbReference type="PRINTS" id="PR00344">
    <property type="entry name" value="BCTRLSENSOR"/>
</dbReference>
<evidence type="ECO:0000256" key="11">
    <source>
        <dbReference type="ARBA" id="ARBA00022840"/>
    </source>
</evidence>
<keyword evidence="7" id="KW-0808">Transferase</keyword>
<keyword evidence="13" id="KW-0902">Two-component regulatory system</keyword>
<dbReference type="Pfam" id="PF00672">
    <property type="entry name" value="HAMP"/>
    <property type="match status" value="1"/>
</dbReference>
<evidence type="ECO:0000256" key="7">
    <source>
        <dbReference type="ARBA" id="ARBA00022679"/>
    </source>
</evidence>
<dbReference type="PANTHER" id="PTHR44936:SF5">
    <property type="entry name" value="SENSOR HISTIDINE KINASE ENVZ"/>
    <property type="match status" value="1"/>
</dbReference>
<evidence type="ECO:0000313" key="19">
    <source>
        <dbReference type="Proteomes" id="UP000278332"/>
    </source>
</evidence>
<keyword evidence="8 15" id="KW-0812">Transmembrane</keyword>
<dbReference type="Gene3D" id="1.10.8.500">
    <property type="entry name" value="HAMP domain in histidine kinase"/>
    <property type="match status" value="1"/>
</dbReference>
<keyword evidence="14 15" id="KW-0472">Membrane</keyword>
<dbReference type="InterPro" id="IPR003660">
    <property type="entry name" value="HAMP_dom"/>
</dbReference>
<dbReference type="InterPro" id="IPR036097">
    <property type="entry name" value="HisK_dim/P_sf"/>
</dbReference>
<name>A0A3M4WGP8_PSECI</name>
<keyword evidence="10 18" id="KW-0418">Kinase</keyword>
<dbReference type="PROSITE" id="PS50109">
    <property type="entry name" value="HIS_KIN"/>
    <property type="match status" value="1"/>
</dbReference>
<dbReference type="Pfam" id="PF02518">
    <property type="entry name" value="HATPase_c"/>
    <property type="match status" value="1"/>
</dbReference>
<keyword evidence="4" id="KW-1003">Cell membrane</keyword>
<evidence type="ECO:0000259" key="17">
    <source>
        <dbReference type="PROSITE" id="PS50885"/>
    </source>
</evidence>
<evidence type="ECO:0000256" key="8">
    <source>
        <dbReference type="ARBA" id="ARBA00022692"/>
    </source>
</evidence>
<evidence type="ECO:0000256" key="14">
    <source>
        <dbReference type="ARBA" id="ARBA00023136"/>
    </source>
</evidence>
<proteinExistence type="predicted"/>
<dbReference type="InterPro" id="IPR004358">
    <property type="entry name" value="Sig_transdc_His_kin-like_C"/>
</dbReference>
<keyword evidence="9" id="KW-0547">Nucleotide-binding</keyword>
<evidence type="ECO:0000256" key="9">
    <source>
        <dbReference type="ARBA" id="ARBA00022741"/>
    </source>
</evidence>
<comment type="caution">
    <text evidence="18">The sequence shown here is derived from an EMBL/GenBank/DDBJ whole genome shotgun (WGS) entry which is preliminary data.</text>
</comment>
<dbReference type="Proteomes" id="UP000278332">
    <property type="component" value="Unassembled WGS sequence"/>
</dbReference>
<dbReference type="SUPFAM" id="SSF55874">
    <property type="entry name" value="ATPase domain of HSP90 chaperone/DNA topoisomerase II/histidine kinase"/>
    <property type="match status" value="1"/>
</dbReference>
<feature type="domain" description="Histidine kinase" evidence="16">
    <location>
        <begin position="270"/>
        <end position="470"/>
    </location>
</feature>
<evidence type="ECO:0000256" key="12">
    <source>
        <dbReference type="ARBA" id="ARBA00022989"/>
    </source>
</evidence>
<dbReference type="InterPro" id="IPR003661">
    <property type="entry name" value="HisK_dim/P_dom"/>
</dbReference>
<dbReference type="GO" id="GO:0005886">
    <property type="term" value="C:plasma membrane"/>
    <property type="evidence" value="ECO:0007669"/>
    <property type="project" value="UniProtKB-SubCell"/>
</dbReference>
<protein>
    <recommendedName>
        <fullName evidence="3">histidine kinase</fullName>
        <ecNumber evidence="3">2.7.13.3</ecNumber>
    </recommendedName>
</protein>
<evidence type="ECO:0000256" key="5">
    <source>
        <dbReference type="ARBA" id="ARBA00022519"/>
    </source>
</evidence>
<dbReference type="InterPro" id="IPR036890">
    <property type="entry name" value="HATPase_C_sf"/>
</dbReference>
<dbReference type="SUPFAM" id="SSF47384">
    <property type="entry name" value="Homodimeric domain of signal transducing histidine kinase"/>
    <property type="match status" value="1"/>
</dbReference>
<keyword evidence="5" id="KW-0997">Cell inner membrane</keyword>
<reference evidence="18 19" key="1">
    <citation type="submission" date="2018-08" db="EMBL/GenBank/DDBJ databases">
        <title>Recombination of ecologically and evolutionarily significant loci maintains genetic cohesion in the Pseudomonas syringae species complex.</title>
        <authorList>
            <person name="Dillon M."/>
            <person name="Thakur S."/>
            <person name="Almeida R.N.D."/>
            <person name="Weir B.S."/>
            <person name="Guttman D.S."/>
        </authorList>
    </citation>
    <scope>NUCLEOTIDE SEQUENCE [LARGE SCALE GENOMIC DNA]</scope>
    <source>
        <strain evidence="18 19">ICMP 6917</strain>
    </source>
</reference>
<dbReference type="InterPro" id="IPR003594">
    <property type="entry name" value="HATPase_dom"/>
</dbReference>
<dbReference type="Pfam" id="PF00512">
    <property type="entry name" value="HisKA"/>
    <property type="match status" value="1"/>
</dbReference>
<evidence type="ECO:0000256" key="10">
    <source>
        <dbReference type="ARBA" id="ARBA00022777"/>
    </source>
</evidence>
<evidence type="ECO:0000313" key="18">
    <source>
        <dbReference type="EMBL" id="RMR63268.1"/>
    </source>
</evidence>